<dbReference type="SUPFAM" id="SSF54427">
    <property type="entry name" value="NTF2-like"/>
    <property type="match status" value="1"/>
</dbReference>
<reference evidence="2 3" key="1">
    <citation type="submission" date="2019-03" db="EMBL/GenBank/DDBJ databases">
        <title>Genomic Encyclopedia of Type Strains, Phase III (KMG-III): the genomes of soil and plant-associated and newly described type strains.</title>
        <authorList>
            <person name="Whitman W."/>
        </authorList>
    </citation>
    <scope>NUCLEOTIDE SEQUENCE [LARGE SCALE GENOMIC DNA]</scope>
    <source>
        <strain evidence="2 3">CGMCC 1.12802</strain>
    </source>
</reference>
<dbReference type="InterPro" id="IPR037401">
    <property type="entry name" value="SnoaL-like"/>
</dbReference>
<evidence type="ECO:0000313" key="3">
    <source>
        <dbReference type="Proteomes" id="UP000295313"/>
    </source>
</evidence>
<dbReference type="Gene3D" id="3.10.450.50">
    <property type="match status" value="1"/>
</dbReference>
<organism evidence="2 3">
    <name type="scientific">Epilithonimonas xixisoli</name>
    <dbReference type="NCBI Taxonomy" id="1476462"/>
    <lineage>
        <taxon>Bacteria</taxon>
        <taxon>Pseudomonadati</taxon>
        <taxon>Bacteroidota</taxon>
        <taxon>Flavobacteriia</taxon>
        <taxon>Flavobacteriales</taxon>
        <taxon>Weeksellaceae</taxon>
        <taxon>Chryseobacterium group</taxon>
        <taxon>Epilithonimonas</taxon>
    </lineage>
</organism>
<dbReference type="Proteomes" id="UP000295313">
    <property type="component" value="Unassembled WGS sequence"/>
</dbReference>
<keyword evidence="3" id="KW-1185">Reference proteome</keyword>
<dbReference type="Pfam" id="PF13577">
    <property type="entry name" value="SnoaL_4"/>
    <property type="match status" value="1"/>
</dbReference>
<dbReference type="AlphaFoldDB" id="A0A4R8IAC9"/>
<gene>
    <name evidence="2" type="ORF">B0I22_1232</name>
</gene>
<comment type="caution">
    <text evidence="2">The sequence shown here is derived from an EMBL/GenBank/DDBJ whole genome shotgun (WGS) entry which is preliminary data.</text>
</comment>
<dbReference type="OrthoDB" id="2084678at2"/>
<feature type="domain" description="SnoaL-like" evidence="1">
    <location>
        <begin position="6"/>
        <end position="132"/>
    </location>
</feature>
<dbReference type="RefSeq" id="WP_133943685.1">
    <property type="nucleotide sequence ID" value="NZ_SOEO01000001.1"/>
</dbReference>
<dbReference type="EMBL" id="SOEO01000001">
    <property type="protein sequence ID" value="TDX87062.1"/>
    <property type="molecule type" value="Genomic_DNA"/>
</dbReference>
<sequence length="147" mass="17046">MTLEILKTKEALRNLIDDYASLGDEKKISEQMDLFTSDLTYKVFMEGNLVADVSGREKMERDFNLHSSQVKTYFTLNGQHFVTINEGTATGISFSQIKMIRKADGKDILTDYSVKYEDFYIHQNEKWFIKDRIAHFLIVESKTIAND</sequence>
<proteinExistence type="predicted"/>
<name>A0A4R8IAC9_9FLAO</name>
<evidence type="ECO:0000313" key="2">
    <source>
        <dbReference type="EMBL" id="TDX87062.1"/>
    </source>
</evidence>
<dbReference type="InterPro" id="IPR032710">
    <property type="entry name" value="NTF2-like_dom_sf"/>
</dbReference>
<protein>
    <submittedName>
        <fullName evidence="2">SnoaL-like protein</fullName>
    </submittedName>
</protein>
<evidence type="ECO:0000259" key="1">
    <source>
        <dbReference type="Pfam" id="PF13577"/>
    </source>
</evidence>
<accession>A0A4R8IAC9</accession>